<accession>A0ACB8UH29</accession>
<proteinExistence type="predicted"/>
<sequence>MSGSSRKPRRCHWYKSDGTPRDTGSGKGCTRYNCFFIHPSDPEWPTAASSDPPRGYDDGERDSGLRGPRKYTNLQNSSSSSSIFPDRKSSVSSLRQSSTDGVSPRKDSYDNAGSSSSRLSISDLRDRDRFRGEGSGSVRDPRGSEKDEPRREGSRSERRLGSRDDGRAEKDDRRLDDKRSDERKTSEKRDSISGTSLHSRLPPPTNGLDEKKSDERRSSERKDSVSSLSSLTRAPTMKPAPIPSDAMPPPPVKPPVPPATTSISQDKFDQWLKRIKELSKAVSIRISFGKIGEEIDSLKRVTRSQKLGEFSDETQRRLKKQLEDAEARLSATQVELRACTYRLVDSDFWPVPARPLTDTTHTQWSDEAFKELRISIMDLKHKVKEMEEVKLRLIKQGTAVSKDNVKANSSASGSAVPAKQPEPMEVDEPRPTKRRRTSEERDQPVQSAQHAAVASSISQTDFVPSKDFDVLLDRLITLEGKLSDVENEMFQFDHNISVAVDDRLEEKFGDLNIRTGSGSMGSNGDSGPIDTGQLTAKFHDFEVEFEQATGEIKELADTMAGMITNISRTQEEISLLMAENEMMKKTMIACEERQKTSEEMLKEQQTEIKALNAALTAYISRPPDPVPPPILPDLQMLTEALRPSIVASIREEIAPMLQNFHGDINQTLVDHTTEITGNVMAKLILVLKTQSAIQEFMERERKASIPVSTSDNGPSPLHVNGTSTLNGIHVISTSNLSSQSTGPSPPPGSSTSNGEVKNYVTPPVVPP</sequence>
<name>A0ACB8UH29_9APHY</name>
<evidence type="ECO:0000313" key="2">
    <source>
        <dbReference type="Proteomes" id="UP001055072"/>
    </source>
</evidence>
<dbReference type="EMBL" id="MU274901">
    <property type="protein sequence ID" value="KAI0093576.1"/>
    <property type="molecule type" value="Genomic_DNA"/>
</dbReference>
<protein>
    <submittedName>
        <fullName evidence="1">Uncharacterized protein</fullName>
    </submittedName>
</protein>
<reference evidence="1" key="1">
    <citation type="journal article" date="2021" name="Environ. Microbiol.">
        <title>Gene family expansions and transcriptome signatures uncover fungal adaptations to wood decay.</title>
        <authorList>
            <person name="Hage H."/>
            <person name="Miyauchi S."/>
            <person name="Viragh M."/>
            <person name="Drula E."/>
            <person name="Min B."/>
            <person name="Chaduli D."/>
            <person name="Navarro D."/>
            <person name="Favel A."/>
            <person name="Norest M."/>
            <person name="Lesage-Meessen L."/>
            <person name="Balint B."/>
            <person name="Merenyi Z."/>
            <person name="de Eugenio L."/>
            <person name="Morin E."/>
            <person name="Martinez A.T."/>
            <person name="Baldrian P."/>
            <person name="Stursova M."/>
            <person name="Martinez M.J."/>
            <person name="Novotny C."/>
            <person name="Magnuson J.K."/>
            <person name="Spatafora J.W."/>
            <person name="Maurice S."/>
            <person name="Pangilinan J."/>
            <person name="Andreopoulos W."/>
            <person name="LaButti K."/>
            <person name="Hundley H."/>
            <person name="Na H."/>
            <person name="Kuo A."/>
            <person name="Barry K."/>
            <person name="Lipzen A."/>
            <person name="Henrissat B."/>
            <person name="Riley R."/>
            <person name="Ahrendt S."/>
            <person name="Nagy L.G."/>
            <person name="Grigoriev I.V."/>
            <person name="Martin F."/>
            <person name="Rosso M.N."/>
        </authorList>
    </citation>
    <scope>NUCLEOTIDE SEQUENCE</scope>
    <source>
        <strain evidence="1">CBS 384.51</strain>
    </source>
</reference>
<gene>
    <name evidence="1" type="ORF">BDY19DRAFT_1044921</name>
</gene>
<comment type="caution">
    <text evidence="1">The sequence shown here is derived from an EMBL/GenBank/DDBJ whole genome shotgun (WGS) entry which is preliminary data.</text>
</comment>
<dbReference type="Proteomes" id="UP001055072">
    <property type="component" value="Unassembled WGS sequence"/>
</dbReference>
<evidence type="ECO:0000313" key="1">
    <source>
        <dbReference type="EMBL" id="KAI0093576.1"/>
    </source>
</evidence>
<keyword evidence="2" id="KW-1185">Reference proteome</keyword>
<organism evidence="1 2">
    <name type="scientific">Irpex rosettiformis</name>
    <dbReference type="NCBI Taxonomy" id="378272"/>
    <lineage>
        <taxon>Eukaryota</taxon>
        <taxon>Fungi</taxon>
        <taxon>Dikarya</taxon>
        <taxon>Basidiomycota</taxon>
        <taxon>Agaricomycotina</taxon>
        <taxon>Agaricomycetes</taxon>
        <taxon>Polyporales</taxon>
        <taxon>Irpicaceae</taxon>
        <taxon>Irpex</taxon>
    </lineage>
</organism>